<evidence type="ECO:0000313" key="5">
    <source>
        <dbReference type="EMBL" id="RBP98505.1"/>
    </source>
</evidence>
<evidence type="ECO:0000313" key="6">
    <source>
        <dbReference type="Proteomes" id="UP000252530"/>
    </source>
</evidence>
<dbReference type="EMBL" id="PDCG01000001">
    <property type="protein sequence ID" value="RBP98505.1"/>
    <property type="molecule type" value="Genomic_DNA"/>
</dbReference>
<keyword evidence="6" id="KW-1185">Reference proteome</keyword>
<dbReference type="InterPro" id="IPR028098">
    <property type="entry name" value="Glyco_trans_4-like_N"/>
</dbReference>
<dbReference type="PANTHER" id="PTHR45947:SF3">
    <property type="entry name" value="SULFOQUINOVOSYL TRANSFERASE SQD2"/>
    <property type="match status" value="1"/>
</dbReference>
<organism evidence="5 6">
    <name type="scientific">Bifidobacterium aemilianum</name>
    <dbReference type="NCBI Taxonomy" id="2493120"/>
    <lineage>
        <taxon>Bacteria</taxon>
        <taxon>Bacillati</taxon>
        <taxon>Actinomycetota</taxon>
        <taxon>Actinomycetes</taxon>
        <taxon>Bifidobacteriales</taxon>
        <taxon>Bifidobacteriaceae</taxon>
        <taxon>Bifidobacterium</taxon>
    </lineage>
</organism>
<dbReference type="OrthoDB" id="9790710at2"/>
<name>A0A366K9S6_9BIFI</name>
<dbReference type="PANTHER" id="PTHR45947">
    <property type="entry name" value="SULFOQUINOVOSYL TRANSFERASE SQD2"/>
    <property type="match status" value="1"/>
</dbReference>
<reference evidence="5 6" key="1">
    <citation type="submission" date="2017-10" db="EMBL/GenBank/DDBJ databases">
        <title>Bifidobacterium xylocopum sp. nov. and Bifidobacterium aemilianum sp. nov., from the carpenter bee (Xylocopa violacea) digestive tract.</title>
        <authorList>
            <person name="Alberoni D."/>
            <person name="Baffoni L."/>
            <person name="Di Gioia D."/>
            <person name="Gaggia F."/>
            <person name="Biavati B."/>
        </authorList>
    </citation>
    <scope>NUCLEOTIDE SEQUENCE [LARGE SCALE GENOMIC DNA]</scope>
    <source>
        <strain evidence="5 6">XV10</strain>
    </source>
</reference>
<evidence type="ECO:0000259" key="4">
    <source>
        <dbReference type="Pfam" id="PF13439"/>
    </source>
</evidence>
<keyword evidence="1" id="KW-0328">Glycosyltransferase</keyword>
<dbReference type="Pfam" id="PF00534">
    <property type="entry name" value="Glycos_transf_1"/>
    <property type="match status" value="1"/>
</dbReference>
<accession>A0A366K9S6</accession>
<dbReference type="Gene3D" id="3.40.50.2000">
    <property type="entry name" value="Glycogen Phosphorylase B"/>
    <property type="match status" value="2"/>
</dbReference>
<dbReference type="GO" id="GO:1901137">
    <property type="term" value="P:carbohydrate derivative biosynthetic process"/>
    <property type="evidence" value="ECO:0007669"/>
    <property type="project" value="UniProtKB-ARBA"/>
</dbReference>
<dbReference type="Pfam" id="PF13439">
    <property type="entry name" value="Glyco_transf_4"/>
    <property type="match status" value="1"/>
</dbReference>
<dbReference type="InterPro" id="IPR050194">
    <property type="entry name" value="Glycosyltransferase_grp1"/>
</dbReference>
<evidence type="ECO:0000259" key="3">
    <source>
        <dbReference type="Pfam" id="PF00534"/>
    </source>
</evidence>
<sequence length="374" mass="42490">MQRGLRAIKRDRPLEVVMVADNLERNGISSFIMESCRHMDRERVRSTVLVGGEVDRQYADLAMKARIPIEQLPNRKHNPLAYYRQLGLYLQEHQVDMVHIHGNSRTMTMELLIARHHGIAVRIAHSHNTTCTHKILHTLLKPAFNHAYTSGFACSDSAGRWLFDDRPFTVIPNGVQIEHFLYDSDVRRSERSRLGLDGRFVLGHVGGLNTQKNQVFLIEVFEELAQHRPDAVLLMVGDGPDRQMLAERISRSPHRDRIMLYGQSSDPRDLYMVMDVLVFPSLFEGLPITLLEAQISGLPCLVSDRVDGQAFLSDMVASLPLEGSAHRWAQQLATMEMNRNRSAFLRDHAAQCARVDITASSQLLTREYGNFASQ</sequence>
<dbReference type="AlphaFoldDB" id="A0A366K9S6"/>
<dbReference type="RefSeq" id="WP_113859479.1">
    <property type="nucleotide sequence ID" value="NZ_PDCG01000001.1"/>
</dbReference>
<gene>
    <name evidence="5" type="ORF">CRD60_01165</name>
</gene>
<comment type="caution">
    <text evidence="5">The sequence shown here is derived from an EMBL/GenBank/DDBJ whole genome shotgun (WGS) entry which is preliminary data.</text>
</comment>
<dbReference type="SUPFAM" id="SSF53756">
    <property type="entry name" value="UDP-Glycosyltransferase/glycogen phosphorylase"/>
    <property type="match status" value="1"/>
</dbReference>
<evidence type="ECO:0000256" key="2">
    <source>
        <dbReference type="ARBA" id="ARBA00022679"/>
    </source>
</evidence>
<dbReference type="GO" id="GO:0016757">
    <property type="term" value="F:glycosyltransferase activity"/>
    <property type="evidence" value="ECO:0007669"/>
    <property type="project" value="UniProtKB-KW"/>
</dbReference>
<protein>
    <recommendedName>
        <fullName evidence="7">Glycosyl transferase family 1</fullName>
    </recommendedName>
</protein>
<evidence type="ECO:0008006" key="7">
    <source>
        <dbReference type="Google" id="ProtNLM"/>
    </source>
</evidence>
<evidence type="ECO:0000256" key="1">
    <source>
        <dbReference type="ARBA" id="ARBA00022676"/>
    </source>
</evidence>
<feature type="domain" description="Glycosyl transferase family 1" evidence="3">
    <location>
        <begin position="189"/>
        <end position="309"/>
    </location>
</feature>
<dbReference type="Proteomes" id="UP000252530">
    <property type="component" value="Unassembled WGS sequence"/>
</dbReference>
<dbReference type="InterPro" id="IPR001296">
    <property type="entry name" value="Glyco_trans_1"/>
</dbReference>
<feature type="domain" description="Glycosyltransferase subfamily 4-like N-terminal" evidence="4">
    <location>
        <begin position="26"/>
        <end position="178"/>
    </location>
</feature>
<proteinExistence type="predicted"/>
<keyword evidence="2" id="KW-0808">Transferase</keyword>